<dbReference type="OrthoDB" id="778454at2759"/>
<evidence type="ECO:0000313" key="1">
    <source>
        <dbReference type="EMBL" id="RDX85169.1"/>
    </source>
</evidence>
<comment type="caution">
    <text evidence="1">The sequence shown here is derived from an EMBL/GenBank/DDBJ whole genome shotgun (WGS) entry which is preliminary data.</text>
</comment>
<proteinExistence type="predicted"/>
<organism evidence="1 2">
    <name type="scientific">Mucuna pruriens</name>
    <name type="common">Velvet bean</name>
    <name type="synonym">Dolichos pruriens</name>
    <dbReference type="NCBI Taxonomy" id="157652"/>
    <lineage>
        <taxon>Eukaryota</taxon>
        <taxon>Viridiplantae</taxon>
        <taxon>Streptophyta</taxon>
        <taxon>Embryophyta</taxon>
        <taxon>Tracheophyta</taxon>
        <taxon>Spermatophyta</taxon>
        <taxon>Magnoliopsida</taxon>
        <taxon>eudicotyledons</taxon>
        <taxon>Gunneridae</taxon>
        <taxon>Pentapetalae</taxon>
        <taxon>rosids</taxon>
        <taxon>fabids</taxon>
        <taxon>Fabales</taxon>
        <taxon>Fabaceae</taxon>
        <taxon>Papilionoideae</taxon>
        <taxon>50 kb inversion clade</taxon>
        <taxon>NPAAA clade</taxon>
        <taxon>indigoferoid/millettioid clade</taxon>
        <taxon>Phaseoleae</taxon>
        <taxon>Mucuna</taxon>
    </lineage>
</organism>
<feature type="non-terminal residue" evidence="1">
    <location>
        <position position="1"/>
    </location>
</feature>
<gene>
    <name evidence="1" type="ORF">CR513_33664</name>
</gene>
<name>A0A371G3L7_MUCPR</name>
<dbReference type="AlphaFoldDB" id="A0A371G3L7"/>
<protein>
    <submittedName>
        <fullName evidence="1">Uncharacterized protein</fullName>
    </submittedName>
</protein>
<dbReference type="EMBL" id="QJKJ01006858">
    <property type="protein sequence ID" value="RDX85169.1"/>
    <property type="molecule type" value="Genomic_DNA"/>
</dbReference>
<reference evidence="1" key="1">
    <citation type="submission" date="2018-05" db="EMBL/GenBank/DDBJ databases">
        <title>Draft genome of Mucuna pruriens seed.</title>
        <authorList>
            <person name="Nnadi N.E."/>
            <person name="Vos R."/>
            <person name="Hasami M.H."/>
            <person name="Devisetty U.K."/>
            <person name="Aguiy J.C."/>
        </authorList>
    </citation>
    <scope>NUCLEOTIDE SEQUENCE [LARGE SCALE GENOMIC DNA]</scope>
    <source>
        <strain evidence="1">JCA_2017</strain>
    </source>
</reference>
<accession>A0A371G3L7</accession>
<evidence type="ECO:0000313" key="2">
    <source>
        <dbReference type="Proteomes" id="UP000257109"/>
    </source>
</evidence>
<sequence>MQSASSKNIPLQMIPNPKGGGVGIATLCSGKELPHQSAPQQNLRLANAKSKPGADSRVPKYAKFLKELCIHKRKEMKGGVETGGIMSTLIKQEDAATRELQSTSIGAFCNRSIVQPLGILDYVLVQVNELIFLANFYVLDMEDEVSRKRSMLILG</sequence>
<dbReference type="Proteomes" id="UP000257109">
    <property type="component" value="Unassembled WGS sequence"/>
</dbReference>
<keyword evidence="2" id="KW-1185">Reference proteome</keyword>